<keyword evidence="1" id="KW-0479">Metal-binding</keyword>
<evidence type="ECO:0000256" key="2">
    <source>
        <dbReference type="ARBA" id="ARBA00023004"/>
    </source>
</evidence>
<reference evidence="6" key="1">
    <citation type="journal article" date="2019" name="Int. J. Syst. Evol. Microbiol.">
        <title>The Global Catalogue of Microorganisms (GCM) 10K type strain sequencing project: providing services to taxonomists for standard genome sequencing and annotation.</title>
        <authorList>
            <consortium name="The Broad Institute Genomics Platform"/>
            <consortium name="The Broad Institute Genome Sequencing Center for Infectious Disease"/>
            <person name="Wu L."/>
            <person name="Ma J."/>
        </authorList>
    </citation>
    <scope>NUCLEOTIDE SEQUENCE [LARGE SCALE GENOMIC DNA]</scope>
    <source>
        <strain evidence="6">JCM 9731</strain>
    </source>
</reference>
<dbReference type="CDD" id="cd01335">
    <property type="entry name" value="Radical_SAM"/>
    <property type="match status" value="1"/>
</dbReference>
<dbReference type="SUPFAM" id="SSF102114">
    <property type="entry name" value="Radical SAM enzymes"/>
    <property type="match status" value="1"/>
</dbReference>
<dbReference type="InterPro" id="IPR007197">
    <property type="entry name" value="rSAM"/>
</dbReference>
<name>A0ABP3FHP2_9BACI</name>
<dbReference type="SFLD" id="SFLDS00029">
    <property type="entry name" value="Radical_SAM"/>
    <property type="match status" value="1"/>
</dbReference>
<comment type="caution">
    <text evidence="5">The sequence shown here is derived from an EMBL/GenBank/DDBJ whole genome shotgun (WGS) entry which is preliminary data.</text>
</comment>
<evidence type="ECO:0000313" key="6">
    <source>
        <dbReference type="Proteomes" id="UP001500782"/>
    </source>
</evidence>
<accession>A0ABP3FHP2</accession>
<organism evidence="5 6">
    <name type="scientific">Bacillus carboniphilus</name>
    <dbReference type="NCBI Taxonomy" id="86663"/>
    <lineage>
        <taxon>Bacteria</taxon>
        <taxon>Bacillati</taxon>
        <taxon>Bacillota</taxon>
        <taxon>Bacilli</taxon>
        <taxon>Bacillales</taxon>
        <taxon>Bacillaceae</taxon>
        <taxon>Bacillus</taxon>
    </lineage>
</organism>
<evidence type="ECO:0000313" key="5">
    <source>
        <dbReference type="EMBL" id="GAA0315332.1"/>
    </source>
</evidence>
<keyword evidence="2" id="KW-0408">Iron</keyword>
<keyword evidence="6" id="KW-1185">Reference proteome</keyword>
<gene>
    <name evidence="5" type="ORF">GCM10008967_02330</name>
</gene>
<dbReference type="PROSITE" id="PS51918">
    <property type="entry name" value="RADICAL_SAM"/>
    <property type="match status" value="1"/>
</dbReference>
<dbReference type="PANTHER" id="PTHR43432:SF3">
    <property type="entry name" value="SLR0285 PROTEIN"/>
    <property type="match status" value="1"/>
</dbReference>
<feature type="domain" description="Radical SAM core" evidence="4">
    <location>
        <begin position="18"/>
        <end position="266"/>
    </location>
</feature>
<dbReference type="Gene3D" id="3.80.30.30">
    <property type="match status" value="1"/>
</dbReference>
<dbReference type="InterPro" id="IPR040086">
    <property type="entry name" value="MJ0683-like"/>
</dbReference>
<dbReference type="EMBL" id="BAAADJ010000003">
    <property type="protein sequence ID" value="GAA0315332.1"/>
    <property type="molecule type" value="Genomic_DNA"/>
</dbReference>
<dbReference type="PANTHER" id="PTHR43432">
    <property type="entry name" value="SLR0285 PROTEIN"/>
    <property type="match status" value="1"/>
</dbReference>
<proteinExistence type="predicted"/>
<dbReference type="SFLD" id="SFLDG01084">
    <property type="entry name" value="Uncharacterised_Radical_SAM_Su"/>
    <property type="match status" value="1"/>
</dbReference>
<evidence type="ECO:0000259" key="4">
    <source>
        <dbReference type="PROSITE" id="PS51918"/>
    </source>
</evidence>
<evidence type="ECO:0000256" key="3">
    <source>
        <dbReference type="ARBA" id="ARBA00023014"/>
    </source>
</evidence>
<protein>
    <recommendedName>
        <fullName evidence="4">Radical SAM core domain-containing protein</fullName>
    </recommendedName>
</protein>
<dbReference type="InterPro" id="IPR058240">
    <property type="entry name" value="rSAM_sf"/>
</dbReference>
<sequence length="271" mass="31168">MDIQYKSPQKILTPTGGFLTGYSHSLNPYVGCAFGCSYCYVRQSPVGLFRKQEWGTWVDVKENVKDKLIRELQSLKKRNKKTTIFMSSSTDPYQSLDYKEQITRGLLEAMVESPPDFLFVQTRSPLVTRDTDLFLQLKDRLRISVTVETDLDEVRKRFSPAAPPIQARFNALCKLKEAGLPSQVAVTPVLPFSNEFPYKLKEVVNRICIDDFTGDGSQGKRTERLQIKELYDVDELNKWYSPDSKQRVLNEMKKTFTPENIYIGAEGFMPY</sequence>
<keyword evidence="3" id="KW-0411">Iron-sulfur</keyword>
<dbReference type="RefSeq" id="WP_343795601.1">
    <property type="nucleotide sequence ID" value="NZ_BAAADJ010000003.1"/>
</dbReference>
<dbReference type="Proteomes" id="UP001500782">
    <property type="component" value="Unassembled WGS sequence"/>
</dbReference>
<evidence type="ECO:0000256" key="1">
    <source>
        <dbReference type="ARBA" id="ARBA00022723"/>
    </source>
</evidence>
<dbReference type="Pfam" id="PF04055">
    <property type="entry name" value="Radical_SAM"/>
    <property type="match status" value="1"/>
</dbReference>